<sequence length="269" mass="28869">MLISVGILTGCGSIWDDEEACALSDPDCSTWTPTPGTSAPASEAPSTGPSDRLLLQWRMTGGFAGLGGPGSIPEFSLYADGRAYAMRRGDVDSPVDSLAEFQLRPDALTRLLRDARAAGLERSRTAGAEDVADAQILEITMGSARTRVSQPESQATDPAVRMWKRLQPYAWPTADQEASPRPYLPLQVAVLAGETTSSGKTIKPWPLAPLGKGERAARGICTVFTHLDSVTARDLAQSNVVWASQGKTYSVRLRPMLPNEHTCKDIART</sequence>
<dbReference type="Proteomes" id="UP000468735">
    <property type="component" value="Unassembled WGS sequence"/>
</dbReference>
<evidence type="ECO:0000313" key="2">
    <source>
        <dbReference type="Proteomes" id="UP000468735"/>
    </source>
</evidence>
<dbReference type="RefSeq" id="WP_151566154.1">
    <property type="nucleotide sequence ID" value="NZ_WBMT01000019.1"/>
</dbReference>
<evidence type="ECO:0000313" key="1">
    <source>
        <dbReference type="EMBL" id="KAB2343351.1"/>
    </source>
</evidence>
<reference evidence="1 2" key="1">
    <citation type="submission" date="2019-09" db="EMBL/GenBank/DDBJ databases">
        <title>Actinomadura physcomitrii sp. nov., a novel actinomycete isolated from moss [Physcomitrium sphaericum (Ludw) Fuernr].</title>
        <authorList>
            <person name="Zhuang X."/>
            <person name="Liu C."/>
        </authorList>
    </citation>
    <scope>NUCLEOTIDE SEQUENCE [LARGE SCALE GENOMIC DNA]</scope>
    <source>
        <strain evidence="1 2">HMC1</strain>
    </source>
</reference>
<dbReference type="AlphaFoldDB" id="A0A6H9YPF1"/>
<dbReference type="OrthoDB" id="5184982at2"/>
<comment type="caution">
    <text evidence="1">The sequence shown here is derived from an EMBL/GenBank/DDBJ whole genome shotgun (WGS) entry which is preliminary data.</text>
</comment>
<organism evidence="1 2">
    <name type="scientific">Actinomadura rudentiformis</name>
    <dbReference type="NCBI Taxonomy" id="359158"/>
    <lineage>
        <taxon>Bacteria</taxon>
        <taxon>Bacillati</taxon>
        <taxon>Actinomycetota</taxon>
        <taxon>Actinomycetes</taxon>
        <taxon>Streptosporangiales</taxon>
        <taxon>Thermomonosporaceae</taxon>
        <taxon>Actinomadura</taxon>
    </lineage>
</organism>
<accession>A0A6H9YPF1</accession>
<proteinExistence type="predicted"/>
<name>A0A6H9YPF1_9ACTN</name>
<dbReference type="EMBL" id="WBMT01000019">
    <property type="protein sequence ID" value="KAB2343351.1"/>
    <property type="molecule type" value="Genomic_DNA"/>
</dbReference>
<keyword evidence="2" id="KW-1185">Reference proteome</keyword>
<protein>
    <submittedName>
        <fullName evidence="1">Uncharacterized protein</fullName>
    </submittedName>
</protein>
<gene>
    <name evidence="1" type="ORF">F8566_35035</name>
</gene>